<feature type="domain" description="TonB-dependent receptor-like beta-barrel" evidence="13">
    <location>
        <begin position="324"/>
        <end position="769"/>
    </location>
</feature>
<dbReference type="GO" id="GO:0006826">
    <property type="term" value="P:iron ion transport"/>
    <property type="evidence" value="ECO:0007669"/>
    <property type="project" value="UniProtKB-KW"/>
</dbReference>
<dbReference type="InterPro" id="IPR000531">
    <property type="entry name" value="Beta-barrel_TonB"/>
</dbReference>
<evidence type="ECO:0000256" key="5">
    <source>
        <dbReference type="ARBA" id="ARBA00022692"/>
    </source>
</evidence>
<dbReference type="CDD" id="cd01347">
    <property type="entry name" value="ligand_gated_channel"/>
    <property type="match status" value="1"/>
</dbReference>
<dbReference type="OrthoDB" id="9775095at2"/>
<keyword evidence="9 11" id="KW-0472">Membrane</keyword>
<dbReference type="PANTHER" id="PTHR32552">
    <property type="entry name" value="FERRICHROME IRON RECEPTOR-RELATED"/>
    <property type="match status" value="1"/>
</dbReference>
<evidence type="ECO:0000256" key="9">
    <source>
        <dbReference type="ARBA" id="ARBA00023136"/>
    </source>
</evidence>
<dbReference type="PANTHER" id="PTHR32552:SF81">
    <property type="entry name" value="TONB-DEPENDENT OUTER MEMBRANE RECEPTOR"/>
    <property type="match status" value="1"/>
</dbReference>
<dbReference type="Pfam" id="PF13715">
    <property type="entry name" value="CarbopepD_reg_2"/>
    <property type="match status" value="1"/>
</dbReference>
<proteinExistence type="inferred from homology"/>
<dbReference type="STRING" id="623281.SAMN05421747_112130"/>
<keyword evidence="8 12" id="KW-0798">TonB box</keyword>
<dbReference type="InterPro" id="IPR008969">
    <property type="entry name" value="CarboxyPept-like_regulatory"/>
</dbReference>
<dbReference type="AlphaFoldDB" id="A0A1I1JMF9"/>
<keyword evidence="5 11" id="KW-0812">Transmembrane</keyword>
<dbReference type="Gene3D" id="2.60.40.1120">
    <property type="entry name" value="Carboxypeptidase-like, regulatory domain"/>
    <property type="match status" value="1"/>
</dbReference>
<evidence type="ECO:0000256" key="12">
    <source>
        <dbReference type="RuleBase" id="RU003357"/>
    </source>
</evidence>
<evidence type="ECO:0000256" key="1">
    <source>
        <dbReference type="ARBA" id="ARBA00004571"/>
    </source>
</evidence>
<dbReference type="Proteomes" id="UP000199577">
    <property type="component" value="Unassembled WGS sequence"/>
</dbReference>
<evidence type="ECO:0000313" key="15">
    <source>
        <dbReference type="EMBL" id="SFC49777.1"/>
    </source>
</evidence>
<comment type="similarity">
    <text evidence="11 12">Belongs to the TonB-dependent receptor family.</text>
</comment>
<keyword evidence="16" id="KW-1185">Reference proteome</keyword>
<dbReference type="GO" id="GO:0009279">
    <property type="term" value="C:cell outer membrane"/>
    <property type="evidence" value="ECO:0007669"/>
    <property type="project" value="UniProtKB-SubCell"/>
</dbReference>
<feature type="domain" description="TonB-dependent receptor plug" evidence="14">
    <location>
        <begin position="132"/>
        <end position="237"/>
    </location>
</feature>
<dbReference type="Gene3D" id="2.40.170.20">
    <property type="entry name" value="TonB-dependent receptor, beta-barrel domain"/>
    <property type="match status" value="1"/>
</dbReference>
<keyword evidence="4" id="KW-0410">Iron transport</keyword>
<evidence type="ECO:0000259" key="13">
    <source>
        <dbReference type="Pfam" id="PF00593"/>
    </source>
</evidence>
<evidence type="ECO:0000256" key="4">
    <source>
        <dbReference type="ARBA" id="ARBA00022496"/>
    </source>
</evidence>
<dbReference type="PROSITE" id="PS52016">
    <property type="entry name" value="TONB_DEPENDENT_REC_3"/>
    <property type="match status" value="1"/>
</dbReference>
<evidence type="ECO:0000256" key="10">
    <source>
        <dbReference type="ARBA" id="ARBA00023237"/>
    </source>
</evidence>
<evidence type="ECO:0000256" key="8">
    <source>
        <dbReference type="ARBA" id="ARBA00023077"/>
    </source>
</evidence>
<dbReference type="InterPro" id="IPR018247">
    <property type="entry name" value="EF_Hand_1_Ca_BS"/>
</dbReference>
<keyword evidence="3 11" id="KW-1134">Transmembrane beta strand</keyword>
<dbReference type="SUPFAM" id="SSF49464">
    <property type="entry name" value="Carboxypeptidase regulatory domain-like"/>
    <property type="match status" value="1"/>
</dbReference>
<protein>
    <submittedName>
        <fullName evidence="15">Iron complex outermembrane recepter protein</fullName>
    </submittedName>
</protein>
<gene>
    <name evidence="15" type="ORF">SAMN05421747_112130</name>
</gene>
<dbReference type="InterPro" id="IPR012910">
    <property type="entry name" value="Plug_dom"/>
</dbReference>
<dbReference type="PROSITE" id="PS00018">
    <property type="entry name" value="EF_HAND_1"/>
    <property type="match status" value="1"/>
</dbReference>
<evidence type="ECO:0000313" key="16">
    <source>
        <dbReference type="Proteomes" id="UP000199577"/>
    </source>
</evidence>
<dbReference type="RefSeq" id="WP_090974087.1">
    <property type="nucleotide sequence ID" value="NZ_FOLL01000012.1"/>
</dbReference>
<dbReference type="InterPro" id="IPR036942">
    <property type="entry name" value="Beta-barrel_TonB_sf"/>
</dbReference>
<evidence type="ECO:0000259" key="14">
    <source>
        <dbReference type="Pfam" id="PF07715"/>
    </source>
</evidence>
<evidence type="ECO:0000256" key="2">
    <source>
        <dbReference type="ARBA" id="ARBA00022448"/>
    </source>
</evidence>
<sequence>MILNNVDLDFSRVAAVIFAIIVNIGSTTAQQKLWNVSGYVYDIDGNPIENASVTVSNVHLGTSTDEMGFFNISDIVLDSIIVKVSALGYQHETQTVHKRNVVESNITFVCKKNEIALQQVTITADKRERLLQNTPSAVSVIQSEDVEKFRLWNLADLGSVAPNVHIQMTGSDMHSFSIRGIVPPGGASFDQPVAVYLDGILQYDIANTMALLYNIERIEVLRGPQGTLYGRNAMAGVINIITKKPNLAQGSLGFAEASIGDFGAQRYVVGTSIPLYKDLSANIAGFVNKSDGYYTNVYDGNRFDKNHHVGGSATIRYMPSSAWDMNINFKIQHSENHGTFPFILYDPQKTIYRHVTNQDTSGNEVRDLWNVSLSMKNHNRWFNIHSITAYQYSNRFIKDGRWDFDWTPRDINSSVYVDSPNDNASGTLTQELRFDNNNLGMPNLYWTVGSFLHYHQRKEIGVIHVGEDAVFDGDSYAPYQLRTPSQFYNAGIAVFGQMSYTILPKLEITAGLRYDWENKLMYTQTDMIKEGTPDTEIQQRMRIPGKYTAFTHKVNLSFKPMDAIMFYGTYSTGFRAGGLNNRTSIPAFLTYDPEFSTNWELGLKLNGLANKFSASFAAFHIDWRDMQVAMFLPGSTFDVALQNAGRAVSSGLELEVSALLAKDLELDYAFGFTTGRYKKMATPDPTKGDEIDLSGNRLISQPDFTSMLVAQYSYPIAPKIIGTARLEWNHIGFQSFDIANSISQRSYPLFNVRLQANYQQIGIAFWMKNIFNHRYISSIYASGSPFVVLGAPGNYGLTLSLRFQNR</sequence>
<keyword evidence="6" id="KW-0408">Iron</keyword>
<evidence type="ECO:0000256" key="11">
    <source>
        <dbReference type="PROSITE-ProRule" id="PRU01360"/>
    </source>
</evidence>
<organism evidence="15 16">
    <name type="scientific">Parapedobacter composti</name>
    <dbReference type="NCBI Taxonomy" id="623281"/>
    <lineage>
        <taxon>Bacteria</taxon>
        <taxon>Pseudomonadati</taxon>
        <taxon>Bacteroidota</taxon>
        <taxon>Sphingobacteriia</taxon>
        <taxon>Sphingobacteriales</taxon>
        <taxon>Sphingobacteriaceae</taxon>
        <taxon>Parapedobacter</taxon>
    </lineage>
</organism>
<dbReference type="SUPFAM" id="SSF56935">
    <property type="entry name" value="Porins"/>
    <property type="match status" value="1"/>
</dbReference>
<accession>A0A1I1JMF9</accession>
<keyword evidence="2 11" id="KW-0813">Transport</keyword>
<dbReference type="EMBL" id="FOLL01000012">
    <property type="protein sequence ID" value="SFC49777.1"/>
    <property type="molecule type" value="Genomic_DNA"/>
</dbReference>
<comment type="subcellular location">
    <subcellularLocation>
        <location evidence="1 11">Cell outer membrane</location>
        <topology evidence="1 11">Multi-pass membrane protein</topology>
    </subcellularLocation>
</comment>
<dbReference type="InterPro" id="IPR039426">
    <property type="entry name" value="TonB-dep_rcpt-like"/>
</dbReference>
<evidence type="ECO:0000256" key="3">
    <source>
        <dbReference type="ARBA" id="ARBA00022452"/>
    </source>
</evidence>
<dbReference type="Pfam" id="PF07715">
    <property type="entry name" value="Plug"/>
    <property type="match status" value="1"/>
</dbReference>
<evidence type="ECO:0000256" key="7">
    <source>
        <dbReference type="ARBA" id="ARBA00023065"/>
    </source>
</evidence>
<keyword evidence="7" id="KW-0406">Ion transport</keyword>
<keyword evidence="10 11" id="KW-0998">Cell outer membrane</keyword>
<dbReference type="Pfam" id="PF00593">
    <property type="entry name" value="TonB_dep_Rec_b-barrel"/>
    <property type="match status" value="1"/>
</dbReference>
<reference evidence="15 16" key="1">
    <citation type="submission" date="2016-10" db="EMBL/GenBank/DDBJ databases">
        <authorList>
            <person name="de Groot N.N."/>
        </authorList>
    </citation>
    <scope>NUCLEOTIDE SEQUENCE [LARGE SCALE GENOMIC DNA]</scope>
    <source>
        <strain evidence="15 16">DSM 22900</strain>
    </source>
</reference>
<name>A0A1I1JMF9_9SPHI</name>
<evidence type="ECO:0000256" key="6">
    <source>
        <dbReference type="ARBA" id="ARBA00023004"/>
    </source>
</evidence>